<comment type="caution">
    <text evidence="2">The sequence shown here is derived from an EMBL/GenBank/DDBJ whole genome shotgun (WGS) entry which is preliminary data.</text>
</comment>
<protein>
    <recommendedName>
        <fullName evidence="4">Listeria/Bacterioides repeat-containing protein</fullName>
    </recommendedName>
</protein>
<reference evidence="2 3" key="1">
    <citation type="submission" date="2015-08" db="EMBL/GenBank/DDBJ databases">
        <title>Genome of Paenibacillus jilunlii.</title>
        <authorList>
            <person name="Sant'Anna F.H."/>
            <person name="Ambrosini A."/>
            <person name="Souza R."/>
            <person name="Bach E."/>
            <person name="Fernandes G."/>
            <person name="Balsanelli E."/>
            <person name="Baura V.A."/>
            <person name="Pedrosa F.O."/>
            <person name="Souza E.M."/>
            <person name="Passaglia L."/>
        </authorList>
    </citation>
    <scope>NUCLEOTIDE SEQUENCE [LARGE SCALE GENOMIC DNA]</scope>
    <source>
        <strain evidence="2 3">DSM 23019</strain>
    </source>
</reference>
<name>A0ABR5T1S3_9BACL</name>
<dbReference type="Gene3D" id="2.60.40.4270">
    <property type="entry name" value="Listeria-Bacteroides repeat domain"/>
    <property type="match status" value="2"/>
</dbReference>
<evidence type="ECO:0000313" key="3">
    <source>
        <dbReference type="Proteomes" id="UP000070252"/>
    </source>
</evidence>
<sequence>MPTETSSYQRVNTLSVLGNTVSLVKTGYTFAGWNTPANGSDTDDAANATFSMGTANATLYAKWTANPTYAVTYNGNGSTGGTVPTDSNSYQQGNTVTVLGNTGTLVKTGYTFAGWNTAANGSGTDYAANATFSMGTANATL</sequence>
<dbReference type="NCBIfam" id="TIGR02543">
    <property type="entry name" value="List_Bact_rpt"/>
    <property type="match status" value="1"/>
</dbReference>
<organism evidence="2 3">
    <name type="scientific">Paenibacillus jilunlii</name>
    <dbReference type="NCBI Taxonomy" id="682956"/>
    <lineage>
        <taxon>Bacteria</taxon>
        <taxon>Bacillati</taxon>
        <taxon>Bacillota</taxon>
        <taxon>Bacilli</taxon>
        <taxon>Bacillales</taxon>
        <taxon>Paenibacillaceae</taxon>
        <taxon>Paenibacillus</taxon>
    </lineage>
</organism>
<dbReference type="RefSeq" id="WP_211270481.1">
    <property type="nucleotide sequence ID" value="NZ_LIPY01000001.1"/>
</dbReference>
<dbReference type="Pfam" id="PF09479">
    <property type="entry name" value="Flg_new"/>
    <property type="match status" value="2"/>
</dbReference>
<evidence type="ECO:0000313" key="2">
    <source>
        <dbReference type="EMBL" id="KWX81447.1"/>
    </source>
</evidence>
<dbReference type="InterPro" id="IPR013378">
    <property type="entry name" value="InlB-like_B-rpt"/>
</dbReference>
<evidence type="ECO:0000256" key="1">
    <source>
        <dbReference type="ARBA" id="ARBA00004196"/>
    </source>
</evidence>
<proteinExistence type="predicted"/>
<dbReference type="InterPro" id="IPR042229">
    <property type="entry name" value="Listeria/Bacterioides_rpt_sf"/>
</dbReference>
<feature type="non-terminal residue" evidence="2">
    <location>
        <position position="141"/>
    </location>
</feature>
<comment type="subcellular location">
    <subcellularLocation>
        <location evidence="1">Cell envelope</location>
    </subcellularLocation>
</comment>
<keyword evidence="3" id="KW-1185">Reference proteome</keyword>
<dbReference type="EMBL" id="LIPY01000001">
    <property type="protein sequence ID" value="KWX81447.1"/>
    <property type="molecule type" value="Genomic_DNA"/>
</dbReference>
<evidence type="ECO:0008006" key="4">
    <source>
        <dbReference type="Google" id="ProtNLM"/>
    </source>
</evidence>
<gene>
    <name evidence="2" type="ORF">AML91_00005</name>
</gene>
<accession>A0ABR5T1S3</accession>
<dbReference type="Proteomes" id="UP000070252">
    <property type="component" value="Unassembled WGS sequence"/>
</dbReference>